<dbReference type="InterPro" id="IPR001433">
    <property type="entry name" value="OxRdtase_FAD/NAD-bd"/>
</dbReference>
<evidence type="ECO:0000313" key="13">
    <source>
        <dbReference type="Proteomes" id="UP000218775"/>
    </source>
</evidence>
<keyword evidence="6" id="KW-0274">FAD</keyword>
<evidence type="ECO:0000256" key="3">
    <source>
        <dbReference type="ARBA" id="ARBA00012604"/>
    </source>
</evidence>
<name>A0A2A4X087_UNCAE</name>
<evidence type="ECO:0000256" key="6">
    <source>
        <dbReference type="ARBA" id="ARBA00022827"/>
    </source>
</evidence>
<comment type="caution">
    <text evidence="12">The sequence shown here is derived from an EMBL/GenBank/DDBJ whole genome shotgun (WGS) entry which is preliminary data.</text>
</comment>
<keyword evidence="9" id="KW-0198">Cysteine biosynthesis</keyword>
<evidence type="ECO:0000259" key="11">
    <source>
        <dbReference type="PROSITE" id="PS51384"/>
    </source>
</evidence>
<dbReference type="EMBL" id="NVUK01000041">
    <property type="protein sequence ID" value="PCI75751.1"/>
    <property type="molecule type" value="Genomic_DNA"/>
</dbReference>
<dbReference type="GO" id="GO:0019344">
    <property type="term" value="P:cysteine biosynthetic process"/>
    <property type="evidence" value="ECO:0007669"/>
    <property type="project" value="UniProtKB-KW"/>
</dbReference>
<dbReference type="GO" id="GO:0004783">
    <property type="term" value="F:sulfite reductase (NADPH) activity"/>
    <property type="evidence" value="ECO:0007669"/>
    <property type="project" value="UniProtKB-EC"/>
</dbReference>
<evidence type="ECO:0000313" key="12">
    <source>
        <dbReference type="EMBL" id="PCI75751.1"/>
    </source>
</evidence>
<organism evidence="12 13">
    <name type="scientific">Aerophobetes bacterium</name>
    <dbReference type="NCBI Taxonomy" id="2030807"/>
    <lineage>
        <taxon>Bacteria</taxon>
        <taxon>Candidatus Aerophobota</taxon>
    </lineage>
</organism>
<dbReference type="InterPro" id="IPR017927">
    <property type="entry name" value="FAD-bd_FR_type"/>
</dbReference>
<dbReference type="InterPro" id="IPR017938">
    <property type="entry name" value="Riboflavin_synthase-like_b-brl"/>
</dbReference>
<reference evidence="13" key="1">
    <citation type="submission" date="2017-08" db="EMBL/GenBank/DDBJ databases">
        <title>A dynamic microbial community with high functional redundancy inhabits the cold, oxic subseafloor aquifer.</title>
        <authorList>
            <person name="Tully B.J."/>
            <person name="Wheat C.G."/>
            <person name="Glazer B.T."/>
            <person name="Huber J.A."/>
        </authorList>
    </citation>
    <scope>NUCLEOTIDE SEQUENCE [LARGE SCALE GENOMIC DNA]</scope>
</reference>
<dbReference type="SUPFAM" id="SSF63380">
    <property type="entry name" value="Riboflavin synthase domain-like"/>
    <property type="match status" value="1"/>
</dbReference>
<evidence type="ECO:0000256" key="4">
    <source>
        <dbReference type="ARBA" id="ARBA00022630"/>
    </source>
</evidence>
<dbReference type="Pfam" id="PF00667">
    <property type="entry name" value="FAD_binding_1"/>
    <property type="match status" value="1"/>
</dbReference>
<dbReference type="PANTHER" id="PTHR19384:SF128">
    <property type="entry name" value="NADPH OXIDOREDUCTASE A"/>
    <property type="match status" value="1"/>
</dbReference>
<dbReference type="PRINTS" id="PR00371">
    <property type="entry name" value="FPNCR"/>
</dbReference>
<protein>
    <recommendedName>
        <fullName evidence="3">assimilatory sulfite reductase (NADPH)</fullName>
        <ecNumber evidence="3">1.8.1.2</ecNumber>
    </recommendedName>
</protein>
<dbReference type="FunFam" id="3.40.50.80:FF:000001">
    <property type="entry name" value="NADPH--cytochrome P450 reductase 1"/>
    <property type="match status" value="1"/>
</dbReference>
<keyword evidence="7" id="KW-0521">NADP</keyword>
<dbReference type="EC" id="1.8.1.2" evidence="3"/>
<dbReference type="InterPro" id="IPR023173">
    <property type="entry name" value="NADPH_Cyt_P450_Rdtase_alpha"/>
</dbReference>
<dbReference type="GO" id="GO:0050660">
    <property type="term" value="F:flavin adenine dinucleotide binding"/>
    <property type="evidence" value="ECO:0007669"/>
    <property type="project" value="TreeGrafter"/>
</dbReference>
<evidence type="ECO:0000256" key="7">
    <source>
        <dbReference type="ARBA" id="ARBA00022857"/>
    </source>
</evidence>
<sequence>MSYCKDKPFISRIIQRDRLDKPGSTKPTFHLHLDITGSGISYTPGDSLAILPSHSSARVETLLDALSIPGTTIVHLERKGITTTLSKALKYHINLSKLPKKALLAFAERHSNDEIKEDILSLCRSSTKIQEDKRFASLDAFISTFKMPLDLLNPFLNALLPLLPRFYSIASSQKQNPNQIDLLIAPIHYRSENLSIKGVASDFLCESACLETTPIPIFLVPNTHFSLPQDPNTPLIMIGPGTGIAPFRAFLQERFSINAKGENYLFFGDRHRAYNYTYQYYMHNLADKGFIKLFTAFSRDQKEKRYVQHLLLEQARHLFEQIESKGAHVYICGDAKFMAKDVKEALMHIFEKEGALPREGAKAYLKSLIRSKRLLLDVY</sequence>
<evidence type="ECO:0000256" key="2">
    <source>
        <dbReference type="ARBA" id="ARBA00001974"/>
    </source>
</evidence>
<dbReference type="InterPro" id="IPR001709">
    <property type="entry name" value="Flavoprot_Pyr_Nucl_cyt_Rdtase"/>
</dbReference>
<dbReference type="InterPro" id="IPR003097">
    <property type="entry name" value="CysJ-like_FAD-binding"/>
</dbReference>
<accession>A0A2A4X087</accession>
<dbReference type="PANTHER" id="PTHR19384">
    <property type="entry name" value="NITRIC OXIDE SYNTHASE-RELATED"/>
    <property type="match status" value="1"/>
</dbReference>
<feature type="domain" description="FAD-binding FR-type" evidence="11">
    <location>
        <begin position="6"/>
        <end position="228"/>
    </location>
</feature>
<evidence type="ECO:0000256" key="5">
    <source>
        <dbReference type="ARBA" id="ARBA00022643"/>
    </source>
</evidence>
<dbReference type="AlphaFoldDB" id="A0A2A4X087"/>
<dbReference type="GO" id="GO:0005829">
    <property type="term" value="C:cytosol"/>
    <property type="evidence" value="ECO:0007669"/>
    <property type="project" value="TreeGrafter"/>
</dbReference>
<evidence type="ECO:0000256" key="1">
    <source>
        <dbReference type="ARBA" id="ARBA00001917"/>
    </source>
</evidence>
<dbReference type="GO" id="GO:0010181">
    <property type="term" value="F:FMN binding"/>
    <property type="evidence" value="ECO:0007669"/>
    <property type="project" value="TreeGrafter"/>
</dbReference>
<dbReference type="Gene3D" id="2.40.30.10">
    <property type="entry name" value="Translation factors"/>
    <property type="match status" value="1"/>
</dbReference>
<evidence type="ECO:0000256" key="9">
    <source>
        <dbReference type="ARBA" id="ARBA00023192"/>
    </source>
</evidence>
<gene>
    <name evidence="12" type="ORF">COB21_05345</name>
</gene>
<evidence type="ECO:0000256" key="10">
    <source>
        <dbReference type="ARBA" id="ARBA00052219"/>
    </source>
</evidence>
<proteinExistence type="predicted"/>
<keyword evidence="5" id="KW-0288">FMN</keyword>
<dbReference type="SUPFAM" id="SSF52343">
    <property type="entry name" value="Ferredoxin reductase-like, C-terminal NADP-linked domain"/>
    <property type="match status" value="1"/>
</dbReference>
<keyword evidence="8" id="KW-0560">Oxidoreductase</keyword>
<evidence type="ECO:0000256" key="8">
    <source>
        <dbReference type="ARBA" id="ARBA00023002"/>
    </source>
</evidence>
<dbReference type="InterPro" id="IPR039261">
    <property type="entry name" value="FNR_nucleotide-bd"/>
</dbReference>
<keyword evidence="4" id="KW-0285">Flavoprotein</keyword>
<dbReference type="PROSITE" id="PS51384">
    <property type="entry name" value="FAD_FR"/>
    <property type="match status" value="1"/>
</dbReference>
<comment type="cofactor">
    <cofactor evidence="1">
        <name>FMN</name>
        <dbReference type="ChEBI" id="CHEBI:58210"/>
    </cofactor>
</comment>
<dbReference type="Gene3D" id="1.20.990.10">
    <property type="entry name" value="NADPH-cytochrome p450 Reductase, Chain A, domain 3"/>
    <property type="match status" value="1"/>
</dbReference>
<comment type="cofactor">
    <cofactor evidence="2">
        <name>FAD</name>
        <dbReference type="ChEBI" id="CHEBI:57692"/>
    </cofactor>
</comment>
<comment type="catalytic activity">
    <reaction evidence="10">
        <text>hydrogen sulfide + 3 NADP(+) + 3 H2O = sulfite + 3 NADPH + 4 H(+)</text>
        <dbReference type="Rhea" id="RHEA:13801"/>
        <dbReference type="ChEBI" id="CHEBI:15377"/>
        <dbReference type="ChEBI" id="CHEBI:15378"/>
        <dbReference type="ChEBI" id="CHEBI:17359"/>
        <dbReference type="ChEBI" id="CHEBI:29919"/>
        <dbReference type="ChEBI" id="CHEBI:57783"/>
        <dbReference type="ChEBI" id="CHEBI:58349"/>
        <dbReference type="EC" id="1.8.1.2"/>
    </reaction>
</comment>
<dbReference type="Pfam" id="PF00175">
    <property type="entry name" value="NAD_binding_1"/>
    <property type="match status" value="1"/>
</dbReference>
<keyword evidence="9" id="KW-0028">Amino-acid biosynthesis</keyword>
<dbReference type="Proteomes" id="UP000218775">
    <property type="component" value="Unassembled WGS sequence"/>
</dbReference>
<dbReference type="Gene3D" id="3.40.50.80">
    <property type="entry name" value="Nucleotide-binding domain of ferredoxin-NADP reductase (FNR) module"/>
    <property type="match status" value="1"/>
</dbReference>